<keyword evidence="10 11" id="KW-0998">Cell outer membrane</keyword>
<keyword evidence="9 11" id="KW-0472">Membrane</keyword>
<reference evidence="15 16" key="1">
    <citation type="submission" date="2023-09" db="EMBL/GenBank/DDBJ databases">
        <authorList>
            <person name="Qi X."/>
        </authorList>
    </citation>
    <scope>NUCLEOTIDE SEQUENCE [LARGE SCALE GENOMIC DNA]</scope>
    <source>
        <strain evidence="15 16">S1-1</strain>
    </source>
</reference>
<sequence length="889" mass="97565">MSLQIIQGNSSANFRKHLIAQTVATALAVTSFASFSAEESAVEKEDLDDVIVVTAQKRTQNVMKVPVTVDSISAETIKQSGSIMLSDIDKFIPGFEFGDGDVTQAGVTMRGVSSPNISVGGDPSTATFFDGVYMPRAAQNVLFSDMQRVEVLKGPQGTLFGKNAAMGVVSMIPNAPQAEFEGFLKGTAGTDNLQRIEGMVNFGLTDNVFVRINALTNTQDGFADNVADSPLNTGEKVWDDSEKDHQAARIAVKWEVSSRTNVQLSYDWDKLDQGPGGAIGLSEYAENPRDPFADTFANDVVNGGESRDMTATTLKFDHEFNDQWSMKFTTSFREWETNNRIDEDGTQDITRYLDTDNHEDSDIFYNELQINYNTDTFNYVGGLTYSKENVHQTTFISTTTDTAARLISSELNGQLETGVRDEISGLIGIPADDIPDSFVLQAMQSLGLPLEHLWDADQWASSLNLIPHPDPSYGGLSVGEVIMIGAGMPGVPLSGDMFPTLDALTGVTDFAYEVLGDPLVFGPSYTGMMWSENFINNGEFTSYGIYSDFDFQLTDQWNVFFGVRYSEDDKDFSWEVSETQFAEVRPGVSNILFPARDELWQSKSWSKTTGRVGTGYQINDDHMVFASVATGYKAGGFDSLASPHSESDGSIIIDPATGDVVDVSFEPEESVNIELGYKGTLSDSLRTTFSMFHNILDDQQTSRSSKQPDQAQALPTIVNQDVEIDGFELGMDWQVTETFATGFVTEVRSTDTESDEFYNDSGTLIPAGSSSSDTNTSYTLKADWIPDLGFGTTIIHVDYVFRENDRGAIIGEDDWVNDIPNYFDDTELLNARISWISDSDSIEIGLWGKNLMDNRYSGGPGGRTKDILGTGYTSVNRGMEAGIDVKYSF</sequence>
<organism evidence="15 16">
    <name type="scientific">Thalassotalea fonticola</name>
    <dbReference type="NCBI Taxonomy" id="3065649"/>
    <lineage>
        <taxon>Bacteria</taxon>
        <taxon>Pseudomonadati</taxon>
        <taxon>Pseudomonadota</taxon>
        <taxon>Gammaproteobacteria</taxon>
        <taxon>Alteromonadales</taxon>
        <taxon>Colwelliaceae</taxon>
        <taxon>Thalassotalea</taxon>
    </lineage>
</organism>
<keyword evidence="2 11" id="KW-0813">Transport</keyword>
<dbReference type="EMBL" id="CP136600">
    <property type="protein sequence ID" value="WOH37720.1"/>
    <property type="molecule type" value="Genomic_DNA"/>
</dbReference>
<evidence type="ECO:0000259" key="13">
    <source>
        <dbReference type="Pfam" id="PF00593"/>
    </source>
</evidence>
<evidence type="ECO:0000256" key="2">
    <source>
        <dbReference type="ARBA" id="ARBA00022448"/>
    </source>
</evidence>
<dbReference type="Pfam" id="PF00593">
    <property type="entry name" value="TonB_dep_Rec_b-barrel"/>
    <property type="match status" value="1"/>
</dbReference>
<comment type="subcellular location">
    <subcellularLocation>
        <location evidence="1 11">Cell outer membrane</location>
        <topology evidence="1 11">Multi-pass membrane protein</topology>
    </subcellularLocation>
</comment>
<dbReference type="InterPro" id="IPR012910">
    <property type="entry name" value="Plug_dom"/>
</dbReference>
<feature type="domain" description="TonB-dependent receptor plug" evidence="14">
    <location>
        <begin position="62"/>
        <end position="168"/>
    </location>
</feature>
<evidence type="ECO:0000313" key="16">
    <source>
        <dbReference type="Proteomes" id="UP001301442"/>
    </source>
</evidence>
<dbReference type="InterPro" id="IPR036942">
    <property type="entry name" value="Beta-barrel_TonB_sf"/>
</dbReference>
<keyword evidence="6" id="KW-0408">Iron</keyword>
<dbReference type="RefSeq" id="WP_348396498.1">
    <property type="nucleotide sequence ID" value="NZ_CP136600.1"/>
</dbReference>
<keyword evidence="7" id="KW-0406">Ion transport</keyword>
<dbReference type="SUPFAM" id="SSF56935">
    <property type="entry name" value="Porins"/>
    <property type="match status" value="1"/>
</dbReference>
<dbReference type="Pfam" id="PF07715">
    <property type="entry name" value="Plug"/>
    <property type="match status" value="1"/>
</dbReference>
<evidence type="ECO:0000256" key="10">
    <source>
        <dbReference type="ARBA" id="ARBA00023237"/>
    </source>
</evidence>
<gene>
    <name evidence="15" type="ORF">RI844_00310</name>
</gene>
<dbReference type="PROSITE" id="PS52016">
    <property type="entry name" value="TONB_DEPENDENT_REC_3"/>
    <property type="match status" value="1"/>
</dbReference>
<dbReference type="Gene3D" id="2.40.170.20">
    <property type="entry name" value="TonB-dependent receptor, beta-barrel domain"/>
    <property type="match status" value="2"/>
</dbReference>
<evidence type="ECO:0000256" key="1">
    <source>
        <dbReference type="ARBA" id="ARBA00004571"/>
    </source>
</evidence>
<keyword evidence="4" id="KW-0410">Iron transport</keyword>
<feature type="domain" description="TonB-dependent receptor-like beta-barrel" evidence="13">
    <location>
        <begin position="511"/>
        <end position="851"/>
    </location>
</feature>
<evidence type="ECO:0000256" key="4">
    <source>
        <dbReference type="ARBA" id="ARBA00022496"/>
    </source>
</evidence>
<keyword evidence="5 11" id="KW-0812">Transmembrane</keyword>
<evidence type="ECO:0000259" key="14">
    <source>
        <dbReference type="Pfam" id="PF07715"/>
    </source>
</evidence>
<protein>
    <submittedName>
        <fullName evidence="15">TonB-dependent receptor</fullName>
    </submittedName>
</protein>
<comment type="similarity">
    <text evidence="11 12">Belongs to the TonB-dependent receptor family.</text>
</comment>
<evidence type="ECO:0000256" key="7">
    <source>
        <dbReference type="ARBA" id="ARBA00023065"/>
    </source>
</evidence>
<dbReference type="Proteomes" id="UP001301442">
    <property type="component" value="Chromosome"/>
</dbReference>
<accession>A0ABZ0GPX3</accession>
<evidence type="ECO:0000256" key="5">
    <source>
        <dbReference type="ARBA" id="ARBA00022692"/>
    </source>
</evidence>
<keyword evidence="16" id="KW-1185">Reference proteome</keyword>
<keyword evidence="8 12" id="KW-0798">TonB box</keyword>
<proteinExistence type="inferred from homology"/>
<evidence type="ECO:0000256" key="12">
    <source>
        <dbReference type="RuleBase" id="RU003357"/>
    </source>
</evidence>
<name>A0ABZ0GPX3_9GAMM</name>
<dbReference type="InterPro" id="IPR039426">
    <property type="entry name" value="TonB-dep_rcpt-like"/>
</dbReference>
<evidence type="ECO:0000256" key="3">
    <source>
        <dbReference type="ARBA" id="ARBA00022452"/>
    </source>
</evidence>
<dbReference type="InterPro" id="IPR000531">
    <property type="entry name" value="Beta-barrel_TonB"/>
</dbReference>
<evidence type="ECO:0000313" key="15">
    <source>
        <dbReference type="EMBL" id="WOH37720.1"/>
    </source>
</evidence>
<keyword evidence="15" id="KW-0675">Receptor</keyword>
<dbReference type="PANTHER" id="PTHR32552">
    <property type="entry name" value="FERRICHROME IRON RECEPTOR-RELATED"/>
    <property type="match status" value="1"/>
</dbReference>
<evidence type="ECO:0000256" key="8">
    <source>
        <dbReference type="ARBA" id="ARBA00023077"/>
    </source>
</evidence>
<dbReference type="PANTHER" id="PTHR32552:SF81">
    <property type="entry name" value="TONB-DEPENDENT OUTER MEMBRANE RECEPTOR"/>
    <property type="match status" value="1"/>
</dbReference>
<evidence type="ECO:0000256" key="11">
    <source>
        <dbReference type="PROSITE-ProRule" id="PRU01360"/>
    </source>
</evidence>
<evidence type="ECO:0000256" key="9">
    <source>
        <dbReference type="ARBA" id="ARBA00023136"/>
    </source>
</evidence>
<keyword evidence="3 11" id="KW-1134">Transmembrane beta strand</keyword>
<evidence type="ECO:0000256" key="6">
    <source>
        <dbReference type="ARBA" id="ARBA00023004"/>
    </source>
</evidence>